<reference evidence="3" key="1">
    <citation type="journal article" date="2019" name="Int. J. Syst. Evol. Microbiol.">
        <title>The Global Catalogue of Microorganisms (GCM) 10K type strain sequencing project: providing services to taxonomists for standard genome sequencing and annotation.</title>
        <authorList>
            <consortium name="The Broad Institute Genomics Platform"/>
            <consortium name="The Broad Institute Genome Sequencing Center for Infectious Disease"/>
            <person name="Wu L."/>
            <person name="Ma J."/>
        </authorList>
    </citation>
    <scope>NUCLEOTIDE SEQUENCE [LARGE SCALE GENOMIC DNA]</scope>
    <source>
        <strain evidence="3">CGMCC 4.7349</strain>
    </source>
</reference>
<dbReference type="EMBL" id="BMNG01000008">
    <property type="protein sequence ID" value="GGO46956.1"/>
    <property type="molecule type" value="Genomic_DNA"/>
</dbReference>
<accession>A0ABQ2M4Z4</accession>
<dbReference type="PANTHER" id="PTHR43441">
    <property type="entry name" value="RIBOSOMAL-PROTEIN-SERINE ACETYLTRANSFERASE"/>
    <property type="match status" value="1"/>
</dbReference>
<dbReference type="PANTHER" id="PTHR43441:SF6">
    <property type="entry name" value="N-ACETYLTRANSFERASE DOMAIN-CONTAINING PROTEIN"/>
    <property type="match status" value="1"/>
</dbReference>
<dbReference type="Proteomes" id="UP000656881">
    <property type="component" value="Unassembled WGS sequence"/>
</dbReference>
<keyword evidence="3" id="KW-1185">Reference proteome</keyword>
<dbReference type="InterPro" id="IPR000182">
    <property type="entry name" value="GNAT_dom"/>
</dbReference>
<gene>
    <name evidence="2" type="ORF">GCM10012286_39080</name>
</gene>
<feature type="domain" description="N-acetyltransferase" evidence="1">
    <location>
        <begin position="208"/>
        <end position="365"/>
    </location>
</feature>
<dbReference type="Pfam" id="PF13302">
    <property type="entry name" value="Acetyltransf_3"/>
    <property type="match status" value="1"/>
</dbReference>
<sequence>MLFNGGNRIDEATAHAVRALRAVATAEYDWTRPAGGLEWSCLFTAEHIGGDFTGYAGQLTGRTAGTGAYVPFDIHLEEGTDADGAVRVVEATAGMLAAVVRTTPPGVRGWHPYLYGSSDAAGFAAMGSVELLLHTYDILRAFDVAYEPPAELCEALLARQFPKVAPARDGEGHWEVLLWATGRGERAGHGRLERWRWHNPLHLPAGPVALVEVAVDAAADLAAGGDGGFRWVEGGPFEGTRGAAGRIAKAYAAGTHRPEWGMFAVVREEDQLAVGAMGFHGAPDEEGWAEVGYDLVPAARGNGYATQALSALAEFTLGQAGDVPLSGLRALADPDNTASHGVLTRAGFVRAADRDANLTFELRRP</sequence>
<evidence type="ECO:0000259" key="1">
    <source>
        <dbReference type="PROSITE" id="PS51186"/>
    </source>
</evidence>
<dbReference type="PROSITE" id="PS51186">
    <property type="entry name" value="GNAT"/>
    <property type="match status" value="1"/>
</dbReference>
<comment type="caution">
    <text evidence="2">The sequence shown here is derived from an EMBL/GenBank/DDBJ whole genome shotgun (WGS) entry which is preliminary data.</text>
</comment>
<name>A0ABQ2M4Z4_9ACTN</name>
<protein>
    <submittedName>
        <fullName evidence="2">Acetyltransferase</fullName>
    </submittedName>
</protein>
<dbReference type="SUPFAM" id="SSF55729">
    <property type="entry name" value="Acyl-CoA N-acyltransferases (Nat)"/>
    <property type="match status" value="1"/>
</dbReference>
<dbReference type="InterPro" id="IPR051908">
    <property type="entry name" value="Ribosomal_N-acetyltransferase"/>
</dbReference>
<dbReference type="Gene3D" id="3.40.630.30">
    <property type="match status" value="1"/>
</dbReference>
<dbReference type="InterPro" id="IPR016181">
    <property type="entry name" value="Acyl_CoA_acyltransferase"/>
</dbReference>
<organism evidence="2 3">
    <name type="scientific">Streptomyces lasiicapitis</name>
    <dbReference type="NCBI Taxonomy" id="1923961"/>
    <lineage>
        <taxon>Bacteria</taxon>
        <taxon>Bacillati</taxon>
        <taxon>Actinomycetota</taxon>
        <taxon>Actinomycetes</taxon>
        <taxon>Kitasatosporales</taxon>
        <taxon>Streptomycetaceae</taxon>
        <taxon>Streptomyces</taxon>
    </lineage>
</organism>
<proteinExistence type="predicted"/>
<evidence type="ECO:0000313" key="2">
    <source>
        <dbReference type="EMBL" id="GGO46956.1"/>
    </source>
</evidence>
<dbReference type="RefSeq" id="WP_189174937.1">
    <property type="nucleotide sequence ID" value="NZ_BMNG01000008.1"/>
</dbReference>
<evidence type="ECO:0000313" key="3">
    <source>
        <dbReference type="Proteomes" id="UP000656881"/>
    </source>
</evidence>